<organism evidence="1">
    <name type="scientific">Klebsiella pneumoniae</name>
    <dbReference type="NCBI Taxonomy" id="573"/>
    <lineage>
        <taxon>Bacteria</taxon>
        <taxon>Pseudomonadati</taxon>
        <taxon>Pseudomonadota</taxon>
        <taxon>Gammaproteobacteria</taxon>
        <taxon>Enterobacterales</taxon>
        <taxon>Enterobacteriaceae</taxon>
        <taxon>Klebsiella/Raoultella group</taxon>
        <taxon>Klebsiella</taxon>
        <taxon>Klebsiella pneumoniae complex</taxon>
    </lineage>
</organism>
<dbReference type="AlphaFoldDB" id="A0A8B0SXP4"/>
<reference evidence="1" key="1">
    <citation type="submission" date="2020-01" db="EMBL/GenBank/DDBJ databases">
        <authorList>
            <person name="Qin S."/>
        </authorList>
    </citation>
    <scope>NUCLEOTIDE SEQUENCE</scope>
    <source>
        <strain evidence="1">CVir17-16-YZ6g</strain>
        <plasmid evidence="1">p17-15-vir-like</plasmid>
    </source>
</reference>
<evidence type="ECO:0000313" key="1">
    <source>
        <dbReference type="EMBL" id="QTX15088.1"/>
    </source>
</evidence>
<protein>
    <submittedName>
        <fullName evidence="1">Uncharacterized protein</fullName>
    </submittedName>
</protein>
<proteinExistence type="predicted"/>
<accession>A0A8B0SXP4</accession>
<sequence length="72" mass="8374">MPDTLILHKTAHKANYCIRNNLKLRPRRIRRGLFRKNYSSALKIACAAFDSFGIRVVFLFARITIATCFFPE</sequence>
<name>A0A8B0SXP4_KLEPN</name>
<keyword evidence="1" id="KW-0614">Plasmid</keyword>
<geneLocation type="plasmid" evidence="1">
    <name>p17-15-vir-like</name>
</geneLocation>
<dbReference type="EMBL" id="MN956836">
    <property type="protein sequence ID" value="QTX15088.1"/>
    <property type="molecule type" value="Genomic_DNA"/>
</dbReference>